<evidence type="ECO:0000256" key="6">
    <source>
        <dbReference type="SAM" id="Phobius"/>
    </source>
</evidence>
<dbReference type="EMBL" id="CP059673">
    <property type="protein sequence ID" value="QRW27753.1"/>
    <property type="molecule type" value="Genomic_DNA"/>
</dbReference>
<dbReference type="KEGG" id="rsx:RhiXN_02348"/>
<feature type="transmembrane region" description="Helical" evidence="6">
    <location>
        <begin position="472"/>
        <end position="497"/>
    </location>
</feature>
<evidence type="ECO:0000256" key="2">
    <source>
        <dbReference type="ARBA" id="ARBA00022692"/>
    </source>
</evidence>
<dbReference type="PANTHER" id="PTHR47804">
    <property type="entry name" value="60S RIBOSOMAL PROTEIN L19"/>
    <property type="match status" value="1"/>
</dbReference>
<feature type="transmembrane region" description="Helical" evidence="6">
    <location>
        <begin position="1039"/>
        <end position="1056"/>
    </location>
</feature>
<protein>
    <submittedName>
        <fullName evidence="7">Fusaric acid resistance-like protein</fullName>
    </submittedName>
</protein>
<feature type="transmembrane region" description="Helical" evidence="6">
    <location>
        <begin position="196"/>
        <end position="214"/>
    </location>
</feature>
<sequence length="1200" mass="134045">MSPRALFDQAQEEDRGGAEAASDADDTIALSTQEARQGVVQRRDKALLMSPAVQYASPVPVREKMQKTWENIRSTPLNLETLSNLIDLPRRILVIQWNKSNVLHFRVWLSRAVRKVQHSKHARHAIKHAFGITLLAIPSFLPTGTPGIMRLCGTFIGAVYAYVTWAICRENPYGIVIMLTVGEIMLTFLIRTSTPGVGIVASITMPPIIFTPYLGLPHPSVIGLAALRGAQVAIGIVAAILINHFVFPRHCRVMFLEGMAQVLSKETALFLHLSQRTLNEAARTRNGMVRGAKMDLRLREMIAREKLLLTQMVHEVSLMPKPTDLYREATETVQRIADLMSGLRRIRENVPQKEAIHQVLQYRQHTISCVCIILFACEHAFRSRQPLPQILPSPRKAFDDLRREMMDALQSTTRATDVAYAIAENEVYEELIDAIEMLITITRELFGTNRWLSDGDLSFPPSTNPSAQVEALVVNMIGVLIGLGWSNLGLACAAFAARRYGPDSSESRAIRACFLVFLGFLAGLVRSRMPRLTLASRAVCFIGIWLLARTPETPEQWNYRYFTELLFIFSVAGAASLFVSLVARIFTHPGGYAKDVIDALGILKDLLHNSTSRTFSDLEKSMLRTETLHSKSLDKALALHTSYAYSAYELRIGRVPIKVIKPLLITVNRIREELAWGNVPALEGWETPSGDTALLAELDDPCRACSSAIIDGISTLQAAVGKCYGIKLPNNAHKSIHLNDPLLARTVITNARAELKGTLDSVVHGINKTSTLSRVEGHHKELFRKSLHSASLLHISSELIRALTLAHAILEIHHTTSTPHVFFLRPSWFWLGMSPRTVVAEEDSPVTPGPSTELDTDVDADTLSLNEARTVLLPIPTTTSPSHKWSLIQIMRTPVALQARINLSNWLWRARHSKHVQHAIKNALGIALLLIPAVLPASSSGINRGRLCMSLELTRGKYRKEIYILIMAYGPSSHLFMCLTKYGLDMEDWHLEIGTNPYGVVALVTIRNHPASIVFIPYLKIGHTSMLRESRMTRRLRTLQIAIGIIAAILINHVLFPKHPRVMFLSGMAKVLEDTRELYSGLSRRTLNDRHPRSRPDSELVAREKMYLSQMEHELSLMPKPTSAYREATNYAQRLVDLVAGLRRIRECTTHGDRFRTGTQTTGCLVHHSLVVRLRTRFPFEASTASGPPIGAQSTRRAQF</sequence>
<evidence type="ECO:0000256" key="3">
    <source>
        <dbReference type="ARBA" id="ARBA00022989"/>
    </source>
</evidence>
<keyword evidence="4 6" id="KW-0472">Membrane</keyword>
<name>A0A8H8PAG8_9AGAM</name>
<dbReference type="Pfam" id="PF04632">
    <property type="entry name" value="FUSC"/>
    <property type="match status" value="1"/>
</dbReference>
<feature type="transmembrane region" description="Helical" evidence="6">
    <location>
        <begin position="962"/>
        <end position="984"/>
    </location>
</feature>
<organism evidence="7 8">
    <name type="scientific">Rhizoctonia solani</name>
    <dbReference type="NCBI Taxonomy" id="456999"/>
    <lineage>
        <taxon>Eukaryota</taxon>
        <taxon>Fungi</taxon>
        <taxon>Dikarya</taxon>
        <taxon>Basidiomycota</taxon>
        <taxon>Agaricomycotina</taxon>
        <taxon>Agaricomycetes</taxon>
        <taxon>Cantharellales</taxon>
        <taxon>Ceratobasidiaceae</taxon>
        <taxon>Rhizoctonia</taxon>
    </lineage>
</organism>
<feature type="transmembrane region" description="Helical" evidence="6">
    <location>
        <begin position="226"/>
        <end position="247"/>
    </location>
</feature>
<feature type="transmembrane region" description="Helical" evidence="6">
    <location>
        <begin position="509"/>
        <end position="526"/>
    </location>
</feature>
<proteinExistence type="predicted"/>
<dbReference type="RefSeq" id="XP_043187990.1">
    <property type="nucleotide sequence ID" value="XM_043322167.1"/>
</dbReference>
<evidence type="ECO:0000256" key="4">
    <source>
        <dbReference type="ARBA" id="ARBA00023136"/>
    </source>
</evidence>
<dbReference type="Proteomes" id="UP000650533">
    <property type="component" value="Chromosome 16"/>
</dbReference>
<feature type="transmembrane region" description="Helical" evidence="6">
    <location>
        <begin position="147"/>
        <end position="165"/>
    </location>
</feature>
<reference evidence="7" key="1">
    <citation type="submission" date="2020-05" db="EMBL/GenBank/DDBJ databases">
        <title>Evolutionary and genomic comparisons of hybrid uninucleate and nonhybrid Rhizoctonia fungi.</title>
        <authorList>
            <person name="Li C."/>
            <person name="Chen X."/>
        </authorList>
    </citation>
    <scope>NUCLEOTIDE SEQUENCE</scope>
    <source>
        <strain evidence="7">AG-1 IA</strain>
    </source>
</reference>
<dbReference type="InterPro" id="IPR052430">
    <property type="entry name" value="IVT-Associated"/>
</dbReference>
<accession>A0A8H8PAG8</accession>
<evidence type="ECO:0000313" key="8">
    <source>
        <dbReference type="Proteomes" id="UP000650533"/>
    </source>
</evidence>
<dbReference type="GeneID" id="67024630"/>
<dbReference type="PANTHER" id="PTHR47804:SF3">
    <property type="entry name" value="PROTEIN BRE4"/>
    <property type="match status" value="1"/>
</dbReference>
<dbReference type="AlphaFoldDB" id="A0A8H8PAG8"/>
<gene>
    <name evidence="7" type="ORF">RhiXN_02348</name>
</gene>
<keyword evidence="3 6" id="KW-1133">Transmembrane helix</keyword>
<comment type="subcellular location">
    <subcellularLocation>
        <location evidence="1">Membrane</location>
        <topology evidence="1">Multi-pass membrane protein</topology>
    </subcellularLocation>
</comment>
<dbReference type="GO" id="GO:0016020">
    <property type="term" value="C:membrane"/>
    <property type="evidence" value="ECO:0007669"/>
    <property type="project" value="UniProtKB-SubCell"/>
</dbReference>
<feature type="transmembrane region" description="Helical" evidence="6">
    <location>
        <begin position="923"/>
        <end position="942"/>
    </location>
</feature>
<evidence type="ECO:0000313" key="7">
    <source>
        <dbReference type="EMBL" id="QRW27753.1"/>
    </source>
</evidence>
<dbReference type="InterPro" id="IPR006726">
    <property type="entry name" value="PHBA_efflux_AaeB/fusaric-R"/>
</dbReference>
<feature type="transmembrane region" description="Helical" evidence="6">
    <location>
        <begin position="996"/>
        <end position="1019"/>
    </location>
</feature>
<evidence type="ECO:0000256" key="5">
    <source>
        <dbReference type="SAM" id="MobiDB-lite"/>
    </source>
</evidence>
<feature type="region of interest" description="Disordered" evidence="5">
    <location>
        <begin position="1"/>
        <end position="24"/>
    </location>
</feature>
<keyword evidence="2 6" id="KW-0812">Transmembrane</keyword>
<feature type="transmembrane region" description="Helical" evidence="6">
    <location>
        <begin position="561"/>
        <end position="586"/>
    </location>
</feature>
<evidence type="ECO:0000256" key="1">
    <source>
        <dbReference type="ARBA" id="ARBA00004141"/>
    </source>
</evidence>